<accession>A0A1H1NTU6</accession>
<dbReference type="NCBIfam" id="TIGR02050">
    <property type="entry name" value="gshA_cyan_rel"/>
    <property type="match status" value="1"/>
</dbReference>
<dbReference type="EMBL" id="LT629734">
    <property type="protein sequence ID" value="SDS02185.1"/>
    <property type="molecule type" value="Genomic_DNA"/>
</dbReference>
<dbReference type="InterPro" id="IPR011793">
    <property type="entry name" value="YbdK"/>
</dbReference>
<feature type="region of interest" description="Disordered" evidence="6">
    <location>
        <begin position="1"/>
        <end position="22"/>
    </location>
</feature>
<dbReference type="InterPro" id="IPR014746">
    <property type="entry name" value="Gln_synth/guanido_kin_cat_dom"/>
</dbReference>
<comment type="function">
    <text evidence="5">ATP-dependent carboxylate-amine ligase which exhibits weak glutamate--cysteine ligase activity.</text>
</comment>
<keyword evidence="1 5" id="KW-0436">Ligase</keyword>
<organism evidence="7 8">
    <name type="scientific">Agrococcus carbonis</name>
    <dbReference type="NCBI Taxonomy" id="684552"/>
    <lineage>
        <taxon>Bacteria</taxon>
        <taxon>Bacillati</taxon>
        <taxon>Actinomycetota</taxon>
        <taxon>Actinomycetes</taxon>
        <taxon>Micrococcales</taxon>
        <taxon>Microbacteriaceae</taxon>
        <taxon>Agrococcus</taxon>
    </lineage>
</organism>
<dbReference type="EC" id="6.3.2.2" evidence="5"/>
<dbReference type="STRING" id="684552.SAMN04489719_1357"/>
<dbReference type="InterPro" id="IPR050141">
    <property type="entry name" value="GCL_type2/YbdK_subfam"/>
</dbReference>
<evidence type="ECO:0000256" key="5">
    <source>
        <dbReference type="HAMAP-Rule" id="MF_01609"/>
    </source>
</evidence>
<dbReference type="InterPro" id="IPR006336">
    <property type="entry name" value="GCS2"/>
</dbReference>
<protein>
    <recommendedName>
        <fullName evidence="5">Putative glutamate--cysteine ligase 2</fullName>
        <ecNumber evidence="5">6.3.2.2</ecNumber>
    </recommendedName>
    <alternativeName>
        <fullName evidence="5">Gamma-glutamylcysteine synthetase 2</fullName>
        <shortName evidence="5">GCS 2</shortName>
        <shortName evidence="5">Gamma-GCS 2</shortName>
    </alternativeName>
</protein>
<dbReference type="AlphaFoldDB" id="A0A1H1NTU6"/>
<dbReference type="GO" id="GO:0005524">
    <property type="term" value="F:ATP binding"/>
    <property type="evidence" value="ECO:0007669"/>
    <property type="project" value="UniProtKB-KW"/>
</dbReference>
<dbReference type="Gene3D" id="3.30.590.20">
    <property type="match status" value="1"/>
</dbReference>
<dbReference type="PANTHER" id="PTHR36510">
    <property type="entry name" value="GLUTAMATE--CYSTEINE LIGASE 2-RELATED"/>
    <property type="match status" value="1"/>
</dbReference>
<comment type="similarity">
    <text evidence="5">Belongs to the glutamate--cysteine ligase type 2 family. YbdK subfamily.</text>
</comment>
<keyword evidence="8" id="KW-1185">Reference proteome</keyword>
<evidence type="ECO:0000256" key="1">
    <source>
        <dbReference type="ARBA" id="ARBA00022598"/>
    </source>
</evidence>
<keyword evidence="2 5" id="KW-0547">Nucleotide-binding</keyword>
<dbReference type="Pfam" id="PF04107">
    <property type="entry name" value="GCS2"/>
    <property type="match status" value="1"/>
</dbReference>
<evidence type="ECO:0000256" key="2">
    <source>
        <dbReference type="ARBA" id="ARBA00022741"/>
    </source>
</evidence>
<dbReference type="SUPFAM" id="SSF55931">
    <property type="entry name" value="Glutamine synthetase/guanido kinase"/>
    <property type="match status" value="1"/>
</dbReference>
<evidence type="ECO:0000256" key="3">
    <source>
        <dbReference type="ARBA" id="ARBA00022840"/>
    </source>
</evidence>
<gene>
    <name evidence="7" type="ORF">SAMN04489719_1357</name>
</gene>
<dbReference type="HAMAP" id="MF_01609">
    <property type="entry name" value="Glu_cys_ligase_2"/>
    <property type="match status" value="1"/>
</dbReference>
<keyword evidence="3 5" id="KW-0067">ATP-binding</keyword>
<comment type="catalytic activity">
    <reaction evidence="4 5">
        <text>L-cysteine + L-glutamate + ATP = gamma-L-glutamyl-L-cysteine + ADP + phosphate + H(+)</text>
        <dbReference type="Rhea" id="RHEA:13285"/>
        <dbReference type="ChEBI" id="CHEBI:15378"/>
        <dbReference type="ChEBI" id="CHEBI:29985"/>
        <dbReference type="ChEBI" id="CHEBI:30616"/>
        <dbReference type="ChEBI" id="CHEBI:35235"/>
        <dbReference type="ChEBI" id="CHEBI:43474"/>
        <dbReference type="ChEBI" id="CHEBI:58173"/>
        <dbReference type="ChEBI" id="CHEBI:456216"/>
        <dbReference type="EC" id="6.3.2.2"/>
    </reaction>
</comment>
<dbReference type="GO" id="GO:0004357">
    <property type="term" value="F:glutamate-cysteine ligase activity"/>
    <property type="evidence" value="ECO:0007669"/>
    <property type="project" value="UniProtKB-EC"/>
</dbReference>
<dbReference type="GO" id="GO:0042398">
    <property type="term" value="P:modified amino acid biosynthetic process"/>
    <property type="evidence" value="ECO:0007669"/>
    <property type="project" value="InterPro"/>
</dbReference>
<proteinExistence type="inferred from homology"/>
<evidence type="ECO:0000313" key="8">
    <source>
        <dbReference type="Proteomes" id="UP000199649"/>
    </source>
</evidence>
<evidence type="ECO:0000256" key="4">
    <source>
        <dbReference type="ARBA" id="ARBA00048819"/>
    </source>
</evidence>
<sequence>MLSPVGDNPGMTLSTPPAGAPRTLGVEEEVILLEPETLSPVDVADEVIAELTHLDTSMSFITHEYLRAQVEFSSPVLTDADAADRVVREFRRAMGQAAERRGLIAASVGTPPGPGRSGTAAGERYVRFDTELGAMRPDHQIQGLHVHVAIRSRDEGVAVMRALRPWLAPLIALSANSPRMAGVDTGFASWRTIVGRRFTTASVPPIFADATDYDRRVRALVGMGTTFDTASLAWMMRLAERWPTVELRVFDAQLTADETVALALLARALVETAAAGELPHAEAASHAELVDASVWHAARHGLEDGLVDPATGSQAPAWVVVERMLGAARPALVAAGDAERVDAYVEHVRAVGNGAHRQREALADGAAALGRLLRATFTA</sequence>
<name>A0A1H1NTU6_9MICO</name>
<reference evidence="8" key="1">
    <citation type="submission" date="2016-10" db="EMBL/GenBank/DDBJ databases">
        <authorList>
            <person name="Varghese N."/>
            <person name="Submissions S."/>
        </authorList>
    </citation>
    <scope>NUCLEOTIDE SEQUENCE [LARGE SCALE GENOMIC DNA]</scope>
    <source>
        <strain evidence="8">DSM 22965</strain>
    </source>
</reference>
<dbReference type="PANTHER" id="PTHR36510:SF1">
    <property type="entry name" value="GLUTAMATE--CYSTEINE LIGASE 2-RELATED"/>
    <property type="match status" value="1"/>
</dbReference>
<evidence type="ECO:0000256" key="6">
    <source>
        <dbReference type="SAM" id="MobiDB-lite"/>
    </source>
</evidence>
<evidence type="ECO:0000313" key="7">
    <source>
        <dbReference type="EMBL" id="SDS02185.1"/>
    </source>
</evidence>
<dbReference type="Proteomes" id="UP000199649">
    <property type="component" value="Chromosome I"/>
</dbReference>